<evidence type="ECO:0000256" key="3">
    <source>
        <dbReference type="SAM" id="Phobius"/>
    </source>
</evidence>
<keyword evidence="1" id="KW-1015">Disulfide bond</keyword>
<dbReference type="AlphaFoldDB" id="A0A9Q9V3B3"/>
<name>A0A9Q9V3B3_CYPCA</name>
<evidence type="ECO:0000256" key="4">
    <source>
        <dbReference type="SAM" id="SignalP"/>
    </source>
</evidence>
<feature type="domain" description="SRCR" evidence="5">
    <location>
        <begin position="244"/>
        <end position="351"/>
    </location>
</feature>
<organism evidence="6">
    <name type="scientific">Cyprinus carpio</name>
    <name type="common">Common carp</name>
    <dbReference type="NCBI Taxonomy" id="7962"/>
    <lineage>
        <taxon>Eukaryota</taxon>
        <taxon>Metazoa</taxon>
        <taxon>Chordata</taxon>
        <taxon>Craniata</taxon>
        <taxon>Vertebrata</taxon>
        <taxon>Euteleostomi</taxon>
        <taxon>Actinopterygii</taxon>
        <taxon>Neopterygii</taxon>
        <taxon>Teleostei</taxon>
        <taxon>Ostariophysi</taxon>
        <taxon>Cypriniformes</taxon>
        <taxon>Cyprinidae</taxon>
        <taxon>Cyprininae</taxon>
        <taxon>Cyprinus</taxon>
    </lineage>
</organism>
<protein>
    <submittedName>
        <fullName evidence="6">Uncharacterized protein si:dkey-195m11.11</fullName>
    </submittedName>
</protein>
<keyword evidence="3" id="KW-0472">Membrane</keyword>
<dbReference type="GO" id="GO:0016020">
    <property type="term" value="C:membrane"/>
    <property type="evidence" value="ECO:0007669"/>
    <property type="project" value="InterPro"/>
</dbReference>
<keyword evidence="3" id="KW-1133">Transmembrane helix</keyword>
<feature type="compositionally biased region" description="Polar residues" evidence="2">
    <location>
        <begin position="495"/>
        <end position="511"/>
    </location>
</feature>
<feature type="transmembrane region" description="Helical" evidence="3">
    <location>
        <begin position="463"/>
        <end position="484"/>
    </location>
</feature>
<feature type="region of interest" description="Disordered" evidence="2">
    <location>
        <begin position="495"/>
        <end position="519"/>
    </location>
</feature>
<evidence type="ECO:0000256" key="1">
    <source>
        <dbReference type="PROSITE-ProRule" id="PRU00196"/>
    </source>
</evidence>
<dbReference type="SMART" id="SM00202">
    <property type="entry name" value="SR"/>
    <property type="match status" value="1"/>
</dbReference>
<dbReference type="OrthoDB" id="8719906at2759"/>
<evidence type="ECO:0000256" key="2">
    <source>
        <dbReference type="SAM" id="MobiDB-lite"/>
    </source>
</evidence>
<dbReference type="PROSITE" id="PS50287">
    <property type="entry name" value="SRCR_2"/>
    <property type="match status" value="1"/>
</dbReference>
<accession>A0A9Q9V3B3</accession>
<keyword evidence="3" id="KW-0812">Transmembrane</keyword>
<feature type="signal peptide" evidence="4">
    <location>
        <begin position="1"/>
        <end position="23"/>
    </location>
</feature>
<keyword evidence="4" id="KW-0732">Signal</keyword>
<comment type="caution">
    <text evidence="1">Lacks conserved residue(s) required for the propagation of feature annotation.</text>
</comment>
<dbReference type="RefSeq" id="XP_018934832.2">
    <property type="nucleotide sequence ID" value="XM_019079287.2"/>
</dbReference>
<dbReference type="InterPro" id="IPR001190">
    <property type="entry name" value="SRCR"/>
</dbReference>
<dbReference type="Proteomes" id="UP001155660">
    <property type="component" value="Chromosome B6"/>
</dbReference>
<dbReference type="KEGG" id="ccar:109062210"/>
<evidence type="ECO:0000313" key="6">
    <source>
        <dbReference type="RefSeq" id="XP_018934832.2"/>
    </source>
</evidence>
<feature type="chain" id="PRO_5040309178" evidence="4">
    <location>
        <begin position="24"/>
        <end position="519"/>
    </location>
</feature>
<dbReference type="GeneID" id="109062210"/>
<proteinExistence type="predicted"/>
<feature type="disulfide bond" evidence="1">
    <location>
        <begin position="322"/>
        <end position="332"/>
    </location>
</feature>
<evidence type="ECO:0000259" key="5">
    <source>
        <dbReference type="PROSITE" id="PS50287"/>
    </source>
</evidence>
<dbReference type="Pfam" id="PF00530">
    <property type="entry name" value="SRCR"/>
    <property type="match status" value="1"/>
</dbReference>
<reference evidence="6" key="1">
    <citation type="submission" date="2025-08" db="UniProtKB">
        <authorList>
            <consortium name="RefSeq"/>
        </authorList>
    </citation>
    <scope>IDENTIFICATION</scope>
    <source>
        <tissue evidence="6">Muscle</tissue>
    </source>
</reference>
<sequence>MILPNIGVLAVVCWIMCVRNTASQAYAPAPTFGYRFRINESNIELNTIVEVACGTTWSAPYPVTVSVGKLESPSQTPETTEAWVTSEIIKQSDKIYFTIPATAKYEGKIVCWYKSTRTDLKNPYSELSSPITLVVSALSHPKVTVHPNLFRKGENYNVYCESSYNLATNFTLSLYYRILPVTPGTNWTLAGSLFLTNHTSIILRQTNVVVPIEFACSMEMLYNGKVLHSSLSKSEQAIPEELPVRLWEQERGESCLGYLDVTLKGKWEPTQSHPYSSHKAASAAAATAEVVCRELGCGHVLKWERLFDDRRQFTQTVGGIRCIGEEKKIKDCPVEEIDVCKQRGMLYIVCSDALSRPKLSVDMYGPKPELYVTDKENVKISCSIDSAYLKLKDYGYLEFRRDGAYLSQSYNNILGSPESITQYAPVPQGEYECVFHLTSSKIKPTSQPSNSVFIYIYNPPDPVPIVAGVLTTAVGLAILLYICIYRTAAEEVQPNEFTQTSTENPNASYSSKELEVKEM</sequence>
<gene>
    <name evidence="6" type="primary">si:dkey-195m11.11</name>
</gene>